<evidence type="ECO:0000256" key="11">
    <source>
        <dbReference type="ARBA" id="ARBA00033056"/>
    </source>
</evidence>
<evidence type="ECO:0000256" key="1">
    <source>
        <dbReference type="ARBA" id="ARBA00001946"/>
    </source>
</evidence>
<organism evidence="16 17">
    <name type="scientific">Roseinatronobacter ekhonensis</name>
    <dbReference type="NCBI Taxonomy" id="254356"/>
    <lineage>
        <taxon>Bacteria</taxon>
        <taxon>Pseudomonadati</taxon>
        <taxon>Pseudomonadota</taxon>
        <taxon>Alphaproteobacteria</taxon>
        <taxon>Rhodobacterales</taxon>
        <taxon>Paracoccaceae</taxon>
        <taxon>Roseinatronobacter</taxon>
    </lineage>
</organism>
<evidence type="ECO:0000256" key="8">
    <source>
        <dbReference type="ARBA" id="ARBA00025164"/>
    </source>
</evidence>
<evidence type="ECO:0000256" key="4">
    <source>
        <dbReference type="ARBA" id="ARBA00013297"/>
    </source>
</evidence>
<dbReference type="GO" id="GO:0047631">
    <property type="term" value="F:ADP-ribose diphosphatase activity"/>
    <property type="evidence" value="ECO:0007669"/>
    <property type="project" value="UniProtKB-EC"/>
</dbReference>
<dbReference type="EMBL" id="UIHC01000008">
    <property type="protein sequence ID" value="SUZ31378.1"/>
    <property type="molecule type" value="Genomic_DNA"/>
</dbReference>
<dbReference type="Pfam" id="PF00293">
    <property type="entry name" value="NUDIX"/>
    <property type="match status" value="1"/>
</dbReference>
<dbReference type="AlphaFoldDB" id="A0A3B0MCC6"/>
<dbReference type="RefSeq" id="WP_121093675.1">
    <property type="nucleotide sequence ID" value="NZ_UIHC01000008.1"/>
</dbReference>
<evidence type="ECO:0000256" key="9">
    <source>
        <dbReference type="ARBA" id="ARBA00030162"/>
    </source>
</evidence>
<feature type="binding site" evidence="13">
    <location>
        <position position="272"/>
    </location>
    <ligand>
        <name>Mg(2+)</name>
        <dbReference type="ChEBI" id="CHEBI:18420"/>
        <label>1</label>
    </ligand>
</feature>
<comment type="similarity">
    <text evidence="2">Belongs to the Nudix hydrolase family. NudF subfamily.</text>
</comment>
<dbReference type="NCBIfam" id="TIGR00052">
    <property type="entry name" value="nudix-type nucleoside diphosphatase, YffH/AdpP family"/>
    <property type="match status" value="1"/>
</dbReference>
<keyword evidence="5 13" id="KW-0479">Metal-binding</keyword>
<evidence type="ECO:0000313" key="17">
    <source>
        <dbReference type="Proteomes" id="UP000272908"/>
    </source>
</evidence>
<proteinExistence type="inferred from homology"/>
<dbReference type="PANTHER" id="PTHR11839:SF5">
    <property type="entry name" value="ADP-RIBOSE PYROPHOSPHATASE"/>
    <property type="match status" value="1"/>
</dbReference>
<dbReference type="Pfam" id="PF06094">
    <property type="entry name" value="GGACT"/>
    <property type="match status" value="1"/>
</dbReference>
<dbReference type="InterPro" id="IPR020084">
    <property type="entry name" value="NUDIX_hydrolase_CS"/>
</dbReference>
<protein>
    <recommendedName>
        <fullName evidence="4">ADP-ribose pyrophosphatase</fullName>
        <ecNumber evidence="3">3.6.1.13</ecNumber>
    </recommendedName>
    <alternativeName>
        <fullName evidence="9">ADP-ribose diphosphatase</fullName>
    </alternativeName>
    <alternativeName>
        <fullName evidence="11">ADP-ribose phosphohydrolase</fullName>
    </alternativeName>
    <alternativeName>
        <fullName evidence="10">Adenosine diphosphoribose pyrophosphatase</fullName>
    </alternativeName>
</protein>
<dbReference type="PROSITE" id="PS00893">
    <property type="entry name" value="NUDIX_BOX"/>
    <property type="match status" value="1"/>
</dbReference>
<dbReference type="GO" id="GO:0005829">
    <property type="term" value="C:cytosol"/>
    <property type="evidence" value="ECO:0007669"/>
    <property type="project" value="TreeGrafter"/>
</dbReference>
<dbReference type="Gene3D" id="3.10.490.10">
    <property type="entry name" value="Gamma-glutamyl cyclotransferase-like"/>
    <property type="match status" value="1"/>
</dbReference>
<dbReference type="Proteomes" id="UP000272908">
    <property type="component" value="Unassembled WGS sequence"/>
</dbReference>
<evidence type="ECO:0000256" key="10">
    <source>
        <dbReference type="ARBA" id="ARBA00030308"/>
    </source>
</evidence>
<evidence type="ECO:0000313" key="16">
    <source>
        <dbReference type="EMBL" id="SUZ31378.1"/>
    </source>
</evidence>
<evidence type="ECO:0000256" key="5">
    <source>
        <dbReference type="ARBA" id="ARBA00022723"/>
    </source>
</evidence>
<comment type="cofactor">
    <cofactor evidence="1 13">
        <name>Mg(2+)</name>
        <dbReference type="ChEBI" id="CHEBI:18420"/>
    </cofactor>
</comment>
<feature type="binding site" evidence="13">
    <location>
        <position position="256"/>
    </location>
    <ligand>
        <name>Mg(2+)</name>
        <dbReference type="ChEBI" id="CHEBI:18420"/>
        <label>1</label>
    </ligand>
</feature>
<dbReference type="SUPFAM" id="SSF110857">
    <property type="entry name" value="Gamma-glutamyl cyclotransferase-like"/>
    <property type="match status" value="1"/>
</dbReference>
<dbReference type="PROSITE" id="PS51462">
    <property type="entry name" value="NUDIX"/>
    <property type="match status" value="1"/>
</dbReference>
<feature type="domain" description="Nudix hydrolase" evidence="15">
    <location>
        <begin position="214"/>
        <end position="356"/>
    </location>
</feature>
<feature type="short sequence motif" description="Nudix box" evidence="14">
    <location>
        <begin position="257"/>
        <end position="279"/>
    </location>
</feature>
<feature type="binding site" evidence="13">
    <location>
        <position position="327"/>
    </location>
    <ligand>
        <name>Mg(2+)</name>
        <dbReference type="ChEBI" id="CHEBI:18420"/>
        <label>1</label>
    </ligand>
</feature>
<keyword evidence="7 13" id="KW-0460">Magnesium</keyword>
<reference evidence="17" key="1">
    <citation type="submission" date="2018-08" db="EMBL/GenBank/DDBJ databases">
        <authorList>
            <person name="Rodrigo-Torres L."/>
            <person name="Arahal R. D."/>
            <person name="Lucena T."/>
        </authorList>
    </citation>
    <scope>NUCLEOTIDE SEQUENCE [LARGE SCALE GENOMIC DNA]</scope>
    <source>
        <strain evidence="17">CECT 7235</strain>
    </source>
</reference>
<comment type="catalytic activity">
    <reaction evidence="12">
        <text>ADP-D-ribose + H2O = D-ribose 5-phosphate + AMP + 2 H(+)</text>
        <dbReference type="Rhea" id="RHEA:10412"/>
        <dbReference type="ChEBI" id="CHEBI:15377"/>
        <dbReference type="ChEBI" id="CHEBI:15378"/>
        <dbReference type="ChEBI" id="CHEBI:57967"/>
        <dbReference type="ChEBI" id="CHEBI:78346"/>
        <dbReference type="ChEBI" id="CHEBI:456215"/>
        <dbReference type="EC" id="3.6.1.13"/>
    </reaction>
</comment>
<evidence type="ECO:0000259" key="15">
    <source>
        <dbReference type="PROSITE" id="PS51462"/>
    </source>
</evidence>
<dbReference type="Gene3D" id="3.90.79.10">
    <property type="entry name" value="Nucleoside Triphosphate Pyrophosphohydrolase"/>
    <property type="match status" value="1"/>
</dbReference>
<evidence type="ECO:0000256" key="6">
    <source>
        <dbReference type="ARBA" id="ARBA00022801"/>
    </source>
</evidence>
<dbReference type="PANTHER" id="PTHR11839">
    <property type="entry name" value="UDP/ADP-SUGAR PYROPHOSPHATASE"/>
    <property type="match status" value="1"/>
</dbReference>
<dbReference type="GO" id="GO:0046872">
    <property type="term" value="F:metal ion binding"/>
    <property type="evidence" value="ECO:0007669"/>
    <property type="project" value="UniProtKB-KW"/>
</dbReference>
<dbReference type="GO" id="GO:0006753">
    <property type="term" value="P:nucleoside phosphate metabolic process"/>
    <property type="evidence" value="ECO:0007669"/>
    <property type="project" value="TreeGrafter"/>
</dbReference>
<comment type="function">
    <text evidence="8">Acts on ADP-mannose and ADP-glucose as well as ADP-ribose. Prevents glycogen biosynthesis. The reaction catalyzed by this enzyme is a limiting step of the gluconeogenic process.</text>
</comment>
<feature type="binding site" evidence="13">
    <location>
        <position position="276"/>
    </location>
    <ligand>
        <name>Mg(2+)</name>
        <dbReference type="ChEBI" id="CHEBI:18420"/>
        <label>1</label>
    </ligand>
</feature>
<dbReference type="InterPro" id="IPR009288">
    <property type="entry name" value="AIG2-like_dom"/>
</dbReference>
<dbReference type="GO" id="GO:0019693">
    <property type="term" value="P:ribose phosphate metabolic process"/>
    <property type="evidence" value="ECO:0007669"/>
    <property type="project" value="TreeGrafter"/>
</dbReference>
<dbReference type="InterPro" id="IPR015797">
    <property type="entry name" value="NUDIX_hydrolase-like_dom_sf"/>
</dbReference>
<evidence type="ECO:0000256" key="13">
    <source>
        <dbReference type="PIRSR" id="PIRSR604385-2"/>
    </source>
</evidence>
<dbReference type="CDD" id="cd24155">
    <property type="entry name" value="NUDIX_ADPRase"/>
    <property type="match status" value="1"/>
</dbReference>
<dbReference type="InterPro" id="IPR013024">
    <property type="entry name" value="GGCT-like"/>
</dbReference>
<sequence>MSDQVFLFGTLRYDPLRRAVLGGDCPVQLAQLPDHDVIDRNGYPALADRVGAVAQGMVLSPDAGQLARLDLYEGLFGYTRAGATDTKGRAVWVYRPAETKPSVGARAWRLEEWVIRFGEAATLASAEVLALARRHPAEHLAVRYPMLLAHAAARLRARSETSPHSLRRSPSQDDVIPLSTSHPYAYFFGVQSDDLRFRRFDGTPSEVVRRAGFVMSDATTVLPYDPARDSVMLVEQFRYGPYLRNAANCWSLEAIAGRIDAGETPQQAALREAQEEAGLTLDLDALHVIGQSYPSPGAITEFLFQYLALCDLPQDDGAIGGLASEHEDIRRHVISFDRLMQLVQTGEVQNGPLLTSAYWLALNRDRLRGG</sequence>
<accession>A0A3B0MCC6</accession>
<dbReference type="CDD" id="cd06661">
    <property type="entry name" value="GGCT_like"/>
    <property type="match status" value="1"/>
</dbReference>
<keyword evidence="17" id="KW-1185">Reference proteome</keyword>
<dbReference type="EC" id="3.6.1.13" evidence="3"/>
<dbReference type="InterPro" id="IPR004385">
    <property type="entry name" value="NDP_pyrophosphatase"/>
</dbReference>
<evidence type="ECO:0000256" key="7">
    <source>
        <dbReference type="ARBA" id="ARBA00022842"/>
    </source>
</evidence>
<dbReference type="InterPro" id="IPR036568">
    <property type="entry name" value="GGCT-like_sf"/>
</dbReference>
<gene>
    <name evidence="16" type="primary">nudF</name>
    <name evidence="16" type="ORF">ROE7235_01119</name>
</gene>
<dbReference type="SUPFAM" id="SSF55811">
    <property type="entry name" value="Nudix"/>
    <property type="match status" value="1"/>
</dbReference>
<evidence type="ECO:0000256" key="12">
    <source>
        <dbReference type="ARBA" id="ARBA00049546"/>
    </source>
</evidence>
<dbReference type="OrthoDB" id="5292471at2"/>
<dbReference type="InterPro" id="IPR000086">
    <property type="entry name" value="NUDIX_hydrolase_dom"/>
</dbReference>
<evidence type="ECO:0000256" key="14">
    <source>
        <dbReference type="PIRSR" id="PIRSR604385-3"/>
    </source>
</evidence>
<dbReference type="GO" id="GO:0019144">
    <property type="term" value="F:ADP-sugar diphosphatase activity"/>
    <property type="evidence" value="ECO:0007669"/>
    <property type="project" value="TreeGrafter"/>
</dbReference>
<evidence type="ECO:0000256" key="3">
    <source>
        <dbReference type="ARBA" id="ARBA00012453"/>
    </source>
</evidence>
<evidence type="ECO:0000256" key="2">
    <source>
        <dbReference type="ARBA" id="ARBA00007482"/>
    </source>
</evidence>
<name>A0A3B0MCC6_9RHOB</name>
<keyword evidence="6 16" id="KW-0378">Hydrolase</keyword>